<dbReference type="InterPro" id="IPR017552">
    <property type="entry name" value="PHI/rmpB"/>
</dbReference>
<accession>A0A4V1NVT5</accession>
<evidence type="ECO:0000256" key="1">
    <source>
        <dbReference type="ARBA" id="ARBA00009235"/>
    </source>
</evidence>
<dbReference type="GO" id="GO:0097367">
    <property type="term" value="F:carbohydrate derivative binding"/>
    <property type="evidence" value="ECO:0007669"/>
    <property type="project" value="InterPro"/>
</dbReference>
<feature type="domain" description="SIS" evidence="2">
    <location>
        <begin position="42"/>
        <end position="184"/>
    </location>
</feature>
<dbReference type="CDD" id="cd05005">
    <property type="entry name" value="SIS_PHI"/>
    <property type="match status" value="1"/>
</dbReference>
<dbReference type="GO" id="GO:1901135">
    <property type="term" value="P:carbohydrate derivative metabolic process"/>
    <property type="evidence" value="ECO:0007669"/>
    <property type="project" value="InterPro"/>
</dbReference>
<reference evidence="3 4" key="1">
    <citation type="journal article" date="2016" name="Int. J. Syst. Evol. Microbiol.">
        <title>Acidipila dinghuensis sp. nov., an acidobacterium isolated from forest soil.</title>
        <authorList>
            <person name="Jiang Y.W."/>
            <person name="Wang J."/>
            <person name="Chen M.H."/>
            <person name="Lv Y.Y."/>
            <person name="Qiu L.H."/>
        </authorList>
    </citation>
    <scope>NUCLEOTIDE SEQUENCE [LARGE SCALE GENOMIC DNA]</scope>
    <source>
        <strain evidence="3 4">DHOF10</strain>
    </source>
</reference>
<dbReference type="AlphaFoldDB" id="A0A4V1NVT5"/>
<evidence type="ECO:0000313" key="4">
    <source>
        <dbReference type="Proteomes" id="UP000290253"/>
    </source>
</evidence>
<dbReference type="EMBL" id="SDMK01000001">
    <property type="protein sequence ID" value="RXS97042.1"/>
    <property type="molecule type" value="Genomic_DNA"/>
</dbReference>
<comment type="caution">
    <text evidence="3">The sequence shown here is derived from an EMBL/GenBank/DDBJ whole genome shotgun (WGS) entry which is preliminary data.</text>
</comment>
<gene>
    <name evidence="3" type="primary">hxlB</name>
    <name evidence="3" type="ORF">ESZ00_03685</name>
</gene>
<comment type="similarity">
    <text evidence="1">Belongs to the SIS family. PHI subfamily.</text>
</comment>
<evidence type="ECO:0000259" key="2">
    <source>
        <dbReference type="PROSITE" id="PS51464"/>
    </source>
</evidence>
<dbReference type="Gene3D" id="3.40.50.10490">
    <property type="entry name" value="Glucose-6-phosphate isomerase like protein, domain 1"/>
    <property type="match status" value="1"/>
</dbReference>
<name>A0A4V1NVT5_9BACT</name>
<dbReference type="InterPro" id="IPR046348">
    <property type="entry name" value="SIS_dom_sf"/>
</dbReference>
<proteinExistence type="inferred from homology"/>
<dbReference type="PANTHER" id="PTHR43443">
    <property type="entry name" value="3-HEXULOSE-6-PHOSPHATE ISOMERASE"/>
    <property type="match status" value="1"/>
</dbReference>
<dbReference type="PANTHER" id="PTHR43443:SF1">
    <property type="entry name" value="3-HEXULOSE-6-PHOSPHATE ISOMERASE"/>
    <property type="match status" value="1"/>
</dbReference>
<dbReference type="InterPro" id="IPR001347">
    <property type="entry name" value="SIS_dom"/>
</dbReference>
<evidence type="ECO:0000313" key="3">
    <source>
        <dbReference type="EMBL" id="RXS97042.1"/>
    </source>
</evidence>
<organism evidence="3 4">
    <name type="scientific">Silvibacterium dinghuense</name>
    <dbReference type="NCBI Taxonomy" id="1560006"/>
    <lineage>
        <taxon>Bacteria</taxon>
        <taxon>Pseudomonadati</taxon>
        <taxon>Acidobacteriota</taxon>
        <taxon>Terriglobia</taxon>
        <taxon>Terriglobales</taxon>
        <taxon>Acidobacteriaceae</taxon>
        <taxon>Silvibacterium</taxon>
    </lineage>
</organism>
<dbReference type="GO" id="GO:0016853">
    <property type="term" value="F:isomerase activity"/>
    <property type="evidence" value="ECO:0007669"/>
    <property type="project" value="UniProtKB-KW"/>
</dbReference>
<dbReference type="PROSITE" id="PS51464">
    <property type="entry name" value="SIS"/>
    <property type="match status" value="1"/>
</dbReference>
<dbReference type="OrthoDB" id="9797832at2"/>
<dbReference type="Proteomes" id="UP000290253">
    <property type="component" value="Unassembled WGS sequence"/>
</dbReference>
<dbReference type="NCBIfam" id="TIGR03127">
    <property type="entry name" value="RuMP_HxlB"/>
    <property type="match status" value="1"/>
</dbReference>
<protein>
    <submittedName>
        <fullName evidence="3">6-phospho-3-hexuloisomerase</fullName>
    </submittedName>
</protein>
<keyword evidence="3" id="KW-0413">Isomerase</keyword>
<keyword evidence="4" id="KW-1185">Reference proteome</keyword>
<dbReference type="Pfam" id="PF01380">
    <property type="entry name" value="SIS"/>
    <property type="match status" value="1"/>
</dbReference>
<sequence length="197" mass="21181">MLRCHARRVMTVAELALEPRTLILEELQRCMDAVAETELLEAQRAILHAPRIFTAGAGRSGLALKMVAMRLMHLGLTVHVAGEVTTPAISAGDLLILASGSGTTSSVVHAAQVAKHAGAKLLVFTTAPESPLGLLADFRIIIPAAAKQEHDGVLSRQYAGALFEQSVLLLADVLFHQMWREHGESAASLWTRHANLE</sequence>
<dbReference type="SUPFAM" id="SSF53697">
    <property type="entry name" value="SIS domain"/>
    <property type="match status" value="1"/>
</dbReference>